<evidence type="ECO:0000256" key="1">
    <source>
        <dbReference type="SAM" id="MobiDB-lite"/>
    </source>
</evidence>
<gene>
    <name evidence="2" type="ORF">PODLI_1B040921</name>
</gene>
<feature type="compositionally biased region" description="Polar residues" evidence="1">
    <location>
        <begin position="30"/>
        <end position="45"/>
    </location>
</feature>
<feature type="compositionally biased region" description="Low complexity" evidence="1">
    <location>
        <begin position="9"/>
        <end position="20"/>
    </location>
</feature>
<organism evidence="2 3">
    <name type="scientific">Podarcis lilfordi</name>
    <name type="common">Lilford's wall lizard</name>
    <dbReference type="NCBI Taxonomy" id="74358"/>
    <lineage>
        <taxon>Eukaryota</taxon>
        <taxon>Metazoa</taxon>
        <taxon>Chordata</taxon>
        <taxon>Craniata</taxon>
        <taxon>Vertebrata</taxon>
        <taxon>Euteleostomi</taxon>
        <taxon>Lepidosauria</taxon>
        <taxon>Squamata</taxon>
        <taxon>Bifurcata</taxon>
        <taxon>Unidentata</taxon>
        <taxon>Episquamata</taxon>
        <taxon>Laterata</taxon>
        <taxon>Lacertibaenia</taxon>
        <taxon>Lacertidae</taxon>
        <taxon>Podarcis</taxon>
    </lineage>
</organism>
<evidence type="ECO:0000313" key="2">
    <source>
        <dbReference type="EMBL" id="CAI5794409.1"/>
    </source>
</evidence>
<keyword evidence="3" id="KW-1185">Reference proteome</keyword>
<evidence type="ECO:0000313" key="3">
    <source>
        <dbReference type="Proteomes" id="UP001178461"/>
    </source>
</evidence>
<proteinExistence type="predicted"/>
<feature type="compositionally biased region" description="Low complexity" evidence="1">
    <location>
        <begin position="110"/>
        <end position="124"/>
    </location>
</feature>
<feature type="region of interest" description="Disordered" evidence="1">
    <location>
        <begin position="101"/>
        <end position="158"/>
    </location>
</feature>
<feature type="region of interest" description="Disordered" evidence="1">
    <location>
        <begin position="1"/>
        <end position="55"/>
    </location>
</feature>
<name>A0AA35PNA0_9SAUR</name>
<dbReference type="EMBL" id="OX395140">
    <property type="protein sequence ID" value="CAI5794409.1"/>
    <property type="molecule type" value="Genomic_DNA"/>
</dbReference>
<protein>
    <submittedName>
        <fullName evidence="2">Uncharacterized protein</fullName>
    </submittedName>
</protein>
<sequence>MSRKKKRPASSPQVSPQQKSKQSKMDNFVRAQNSEPTTSNRTHSQVLGGEGKRRRTLSFERRHAFSNRFAAEVIHAPNWKPDVFLPLRFFSTSSSSFCWGRGEGGEEKSTAQSSESDCTSSSPPHSLPIYGQRQSASERANALTVQAQAAPPPAPPSPSAFSRYAVGAAGAFGVAVPAPRRREACMKPVGATTYAADAVVHVKLLHKGRRLEL</sequence>
<accession>A0AA35PNA0</accession>
<dbReference type="Proteomes" id="UP001178461">
    <property type="component" value="Chromosome Z"/>
</dbReference>
<reference evidence="2" key="1">
    <citation type="submission" date="2022-12" db="EMBL/GenBank/DDBJ databases">
        <authorList>
            <person name="Alioto T."/>
            <person name="Alioto T."/>
            <person name="Gomez Garrido J."/>
        </authorList>
    </citation>
    <scope>NUCLEOTIDE SEQUENCE</scope>
</reference>
<dbReference type="AlphaFoldDB" id="A0AA35PNA0"/>